<reference evidence="1" key="1">
    <citation type="submission" date="2023-10" db="EMBL/GenBank/DDBJ databases">
        <authorList>
            <person name="Chen Y."/>
            <person name="Shah S."/>
            <person name="Dougan E. K."/>
            <person name="Thang M."/>
            <person name="Chan C."/>
        </authorList>
    </citation>
    <scope>NUCLEOTIDE SEQUENCE [LARGE SCALE GENOMIC DNA]</scope>
</reference>
<feature type="non-terminal residue" evidence="1">
    <location>
        <position position="1"/>
    </location>
</feature>
<evidence type="ECO:0000313" key="1">
    <source>
        <dbReference type="EMBL" id="CAK0800483.1"/>
    </source>
</evidence>
<comment type="caution">
    <text evidence="1">The sequence shown here is derived from an EMBL/GenBank/DDBJ whole genome shotgun (WGS) entry which is preliminary data.</text>
</comment>
<sequence>IIDRPLVDINGLELECNDKAEWTRLRKQLAISIQNEVLKALGPTGEQILELREEAWKQHTRLRA</sequence>
<gene>
    <name evidence="1" type="ORF">PCOR1329_LOCUS8628</name>
</gene>
<organism evidence="1 2">
    <name type="scientific">Prorocentrum cordatum</name>
    <dbReference type="NCBI Taxonomy" id="2364126"/>
    <lineage>
        <taxon>Eukaryota</taxon>
        <taxon>Sar</taxon>
        <taxon>Alveolata</taxon>
        <taxon>Dinophyceae</taxon>
        <taxon>Prorocentrales</taxon>
        <taxon>Prorocentraceae</taxon>
        <taxon>Prorocentrum</taxon>
    </lineage>
</organism>
<feature type="non-terminal residue" evidence="1">
    <location>
        <position position="64"/>
    </location>
</feature>
<name>A0ABN9Q7K2_9DINO</name>
<evidence type="ECO:0000313" key="2">
    <source>
        <dbReference type="Proteomes" id="UP001189429"/>
    </source>
</evidence>
<keyword evidence="2" id="KW-1185">Reference proteome</keyword>
<dbReference type="Proteomes" id="UP001189429">
    <property type="component" value="Unassembled WGS sequence"/>
</dbReference>
<accession>A0ABN9Q7K2</accession>
<dbReference type="EMBL" id="CAUYUJ010002370">
    <property type="protein sequence ID" value="CAK0800483.1"/>
    <property type="molecule type" value="Genomic_DNA"/>
</dbReference>
<proteinExistence type="predicted"/>
<protein>
    <submittedName>
        <fullName evidence="1">Uncharacterized protein</fullName>
    </submittedName>
</protein>